<reference evidence="2 3" key="1">
    <citation type="journal article" date="2014" name="PLoS Genet.">
        <title>Phylogenetically driven sequencing of extremely halophilic archaea reveals strategies for static and dynamic osmo-response.</title>
        <authorList>
            <person name="Becker E.A."/>
            <person name="Seitzer P.M."/>
            <person name="Tritt A."/>
            <person name="Larsen D."/>
            <person name="Krusor M."/>
            <person name="Yao A.I."/>
            <person name="Wu D."/>
            <person name="Madern D."/>
            <person name="Eisen J.A."/>
            <person name="Darling A.E."/>
            <person name="Facciotti M.T."/>
        </authorList>
    </citation>
    <scope>NUCLEOTIDE SEQUENCE [LARGE SCALE GENOMIC DNA]</scope>
    <source>
        <strain evidence="2 3">DSM 12278</strain>
    </source>
</reference>
<name>M0AJJ6_NATA1</name>
<dbReference type="EMBL" id="AOIO01000040">
    <property type="protein sequence ID" value="ELY98057.1"/>
    <property type="molecule type" value="Genomic_DNA"/>
</dbReference>
<dbReference type="PROSITE" id="PS51318">
    <property type="entry name" value="TAT"/>
    <property type="match status" value="1"/>
</dbReference>
<dbReference type="AlphaFoldDB" id="M0AJJ6"/>
<keyword evidence="3" id="KW-1185">Reference proteome</keyword>
<organism evidence="2 3">
    <name type="scientific">Natrialba asiatica (strain ATCC 700177 / DSM 12278 / JCM 9576 / FERM P-10747 / NBRC 102637 / 172P1)</name>
    <dbReference type="NCBI Taxonomy" id="29540"/>
    <lineage>
        <taxon>Archaea</taxon>
        <taxon>Methanobacteriati</taxon>
        <taxon>Methanobacteriota</taxon>
        <taxon>Stenosarchaea group</taxon>
        <taxon>Halobacteria</taxon>
        <taxon>Halobacteriales</taxon>
        <taxon>Natrialbaceae</taxon>
        <taxon>Natrialba</taxon>
    </lineage>
</organism>
<dbReference type="OrthoDB" id="201863at2157"/>
<evidence type="ECO:0000313" key="2">
    <source>
        <dbReference type="EMBL" id="ELY98057.1"/>
    </source>
</evidence>
<dbReference type="RefSeq" id="WP_006110905.1">
    <property type="nucleotide sequence ID" value="NZ_AOIO01000040.1"/>
</dbReference>
<dbReference type="PATRIC" id="fig|29540.5.peg.3875"/>
<protein>
    <recommendedName>
        <fullName evidence="4">Lipoprotein</fullName>
    </recommendedName>
</protein>
<dbReference type="InterPro" id="IPR006311">
    <property type="entry name" value="TAT_signal"/>
</dbReference>
<accession>M0AJJ6</accession>
<dbReference type="eggNOG" id="arCOG09122">
    <property type="taxonomic scope" value="Archaea"/>
</dbReference>
<sequence length="500" mass="54444">MDRHRRRFLRVVAGAGGSALFAGCTDRLRFDDSPQRPPAQVSTDPNADADADDAGGVGGSFEQPTIVDFETAPLTAVVNGSVRTDDGLVATLDFVEPATSSSPATLAAVVENGRSYEQTFEPGRLVVLDDSPASRSSGDAAYLAPAADHPLAETAPPFSRDDDGRWRLDSVRDEWFPDTLTLEAEEQVECEYYLLGHYQRDSQPIQAGRYRFGRREGAFTVTVWPTAEPGPDGDSRFDGTDVPAIPGAENGAMRWYHEATPETPVFLEPSRESVAAPARIEFSLVNHGDERLSGNPHQWRLYKLVDGAWHSIAPWAILDPFSWVDPGTTAASELFLYDGDPIDREDARTIGHLGGGRYAYTVGYSAGSGTHAALFDLEAPEIRVDPEADAVIDEDGGDTLVVRLPNYEAARRPATVTIDRADSSDDAGAAAERLVPEQLPRRQFRSFRNSLPLFDDGVDRVLVRTDRSTALGWFGYDEGVTRTVAYDGELFEATGSLESE</sequence>
<proteinExistence type="predicted"/>
<evidence type="ECO:0000313" key="3">
    <source>
        <dbReference type="Proteomes" id="UP000011554"/>
    </source>
</evidence>
<evidence type="ECO:0000256" key="1">
    <source>
        <dbReference type="SAM" id="MobiDB-lite"/>
    </source>
</evidence>
<evidence type="ECO:0008006" key="4">
    <source>
        <dbReference type="Google" id="ProtNLM"/>
    </source>
</evidence>
<dbReference type="PROSITE" id="PS51257">
    <property type="entry name" value="PROKAR_LIPOPROTEIN"/>
    <property type="match status" value="1"/>
</dbReference>
<feature type="region of interest" description="Disordered" evidence="1">
    <location>
        <begin position="29"/>
        <end position="57"/>
    </location>
</feature>
<comment type="caution">
    <text evidence="2">The sequence shown here is derived from an EMBL/GenBank/DDBJ whole genome shotgun (WGS) entry which is preliminary data.</text>
</comment>
<gene>
    <name evidence="2" type="ORF">C481_19015</name>
</gene>
<dbReference type="Proteomes" id="UP000011554">
    <property type="component" value="Unassembled WGS sequence"/>
</dbReference>